<dbReference type="PANTHER" id="PTHR44068:SF11">
    <property type="entry name" value="GERANYL DIPHOSPHATE 2-C-METHYLTRANSFERASE"/>
    <property type="match status" value="1"/>
</dbReference>
<feature type="transmembrane region" description="Helical" evidence="7">
    <location>
        <begin position="827"/>
        <end position="851"/>
    </location>
</feature>
<feature type="region of interest" description="SAM motif II" evidence="6">
    <location>
        <begin position="180"/>
        <end position="188"/>
    </location>
</feature>
<dbReference type="Pfam" id="PF08241">
    <property type="entry name" value="Methyltransf_11"/>
    <property type="match status" value="1"/>
</dbReference>
<dbReference type="InterPro" id="IPR029063">
    <property type="entry name" value="SAM-dependent_MTases_sf"/>
</dbReference>
<evidence type="ECO:0000256" key="1">
    <source>
        <dbReference type="ARBA" id="ARBA00004913"/>
    </source>
</evidence>
<evidence type="ECO:0000313" key="10">
    <source>
        <dbReference type="Proteomes" id="UP000239649"/>
    </source>
</evidence>
<accession>A0A2P6V280</accession>
<keyword evidence="4 6" id="KW-0808">Transferase</keyword>
<feature type="region of interest" description="SAM motif I" evidence="6">
    <location>
        <begin position="117"/>
        <end position="126"/>
    </location>
</feature>
<dbReference type="SUPFAM" id="SSF53335">
    <property type="entry name" value="S-adenosyl-L-methionine-dependent methyltransferases"/>
    <property type="match status" value="1"/>
</dbReference>
<proteinExistence type="inferred from homology"/>
<feature type="transmembrane region" description="Helical" evidence="7">
    <location>
        <begin position="761"/>
        <end position="780"/>
    </location>
</feature>
<dbReference type="CDD" id="cd02440">
    <property type="entry name" value="AdoMet_MTases"/>
    <property type="match status" value="1"/>
</dbReference>
<comment type="similarity">
    <text evidence="6">Belongs to the class I-like SAM-binding methyltransferase superfamily. gTMT family.</text>
</comment>
<dbReference type="GO" id="GO:0008757">
    <property type="term" value="F:S-adenosylmethionine-dependent methyltransferase activity"/>
    <property type="evidence" value="ECO:0007669"/>
    <property type="project" value="InterPro"/>
</dbReference>
<reference evidence="9 10" key="1">
    <citation type="journal article" date="2018" name="Plant J.">
        <title>Genome sequences of Chlorella sorokiniana UTEX 1602 and Micractinium conductrix SAG 241.80: implications to maltose excretion by a green alga.</title>
        <authorList>
            <person name="Arriola M.B."/>
            <person name="Velmurugan N."/>
            <person name="Zhang Y."/>
            <person name="Plunkett M.H."/>
            <person name="Hondzo H."/>
            <person name="Barney B.M."/>
        </authorList>
    </citation>
    <scope>NUCLEOTIDE SEQUENCE [LARGE SCALE GENOMIC DNA]</scope>
    <source>
        <strain evidence="9 10">SAG 241.80</strain>
    </source>
</reference>
<keyword evidence="5 6" id="KW-0949">S-adenosyl-L-methionine</keyword>
<gene>
    <name evidence="9" type="ORF">C2E20_8182</name>
</gene>
<dbReference type="GO" id="GO:0009820">
    <property type="term" value="P:alkaloid metabolic process"/>
    <property type="evidence" value="ECO:0007669"/>
    <property type="project" value="UniProtKB-KW"/>
</dbReference>
<sequence>MATQLSSRAWIADRGALAAPRRSCSGVRRQQRLQAHATTLLDTLLKPVLDIGERKPLKEGIANFYDESSQLWESMWGEHMHHGYYPKGSAPKTNQQAQIDMIEETLSWAGATSAEKVVDVGCGIGGSSRYLARKFGCTARGITLSPNQAARANQMAAAQGLGDACTFQVADALQQPFPDKEFDLVWSMESGEHMPDKPQFVSELARVCAPGGRVIVVTWCHRVLAPGEKELRPEEQSLLDRICEAYYLPTWCSVADYQRLFEAEGLTDIKTADWSEEVAPFWGEVIKSAFTSEGISGLLKAGWTTIKGALVMPLMAQGFRMGLVKFVLITGRKPQARSRLVLALRLLMVLNPVTLANHWAAPVPLPSSGVLHVVGRLFLAARGFTLLACPLGFGLPPTHNAVVHVAATAAAWQHVRAPCTCAGLPASDCFLGLPEAQQTLAGLANGLSRLPTFFPLPWVELHPWHNPCLLLAHWLQICWLCVVPCVLVCRWEITARREFALTLPHDALPPAERACMLAGDGRACTKAGLLLALHCVPLFDWHAWQQLCRTRVSCLTLFKVMLWLLLTTNGRGCSNAIVPTAPPKDACSLPGGAASCGAPWRSATAHGAAAGSQPAPLPVGGAAPAATAVSDGAACLMASLLSESRIFALLHTGLAFRYARWQHTAALQAVLVGVAAARSAADGVCARAELAAHAGRLSARQVAALLTGMHLLPVPLVQPGNATSSLTACEGAGGGGASCASEAARLLLPEVPPHVDACRLLLFWAQICLGLVLPVWLGILSEGCARISFALQGPAKHPSEMSPAEKEQVLSAATSNDWMTAAVHLTLLWIALWHVLLAAAAAAGGAGVWAVSGGGTSAA</sequence>
<organism evidence="9 10">
    <name type="scientific">Micractinium conductrix</name>
    <dbReference type="NCBI Taxonomy" id="554055"/>
    <lineage>
        <taxon>Eukaryota</taxon>
        <taxon>Viridiplantae</taxon>
        <taxon>Chlorophyta</taxon>
        <taxon>core chlorophytes</taxon>
        <taxon>Trebouxiophyceae</taxon>
        <taxon>Chlorellales</taxon>
        <taxon>Chlorellaceae</taxon>
        <taxon>Chlorella clade</taxon>
        <taxon>Micractinium</taxon>
    </lineage>
</organism>
<dbReference type="AlphaFoldDB" id="A0A2P6V280"/>
<keyword evidence="7" id="KW-1133">Transmembrane helix</keyword>
<evidence type="ECO:0000256" key="2">
    <source>
        <dbReference type="ARBA" id="ARBA00022589"/>
    </source>
</evidence>
<evidence type="ECO:0000313" key="9">
    <source>
        <dbReference type="EMBL" id="PSC68196.1"/>
    </source>
</evidence>
<keyword evidence="7" id="KW-0812">Transmembrane</keyword>
<dbReference type="GO" id="GO:0032259">
    <property type="term" value="P:methylation"/>
    <property type="evidence" value="ECO:0007669"/>
    <property type="project" value="UniProtKB-UniRule"/>
</dbReference>
<dbReference type="InterPro" id="IPR025774">
    <property type="entry name" value="PiNMT-like"/>
</dbReference>
<keyword evidence="10" id="KW-1185">Reference proteome</keyword>
<feature type="domain" description="Methyltransferase type 11" evidence="8">
    <location>
        <begin position="118"/>
        <end position="216"/>
    </location>
</feature>
<evidence type="ECO:0000256" key="4">
    <source>
        <dbReference type="ARBA" id="ARBA00022679"/>
    </source>
</evidence>
<feature type="region of interest" description="SAM motif III" evidence="6">
    <location>
        <begin position="207"/>
        <end position="216"/>
    </location>
</feature>
<dbReference type="Proteomes" id="UP000239649">
    <property type="component" value="Unassembled WGS sequence"/>
</dbReference>
<dbReference type="InterPro" id="IPR013216">
    <property type="entry name" value="Methyltransf_11"/>
</dbReference>
<name>A0A2P6V280_9CHLO</name>
<comment type="pathway">
    <text evidence="1">Alkaloid biosynthesis.</text>
</comment>
<keyword evidence="3 6" id="KW-0489">Methyltransferase</keyword>
<evidence type="ECO:0000256" key="7">
    <source>
        <dbReference type="SAM" id="Phobius"/>
    </source>
</evidence>
<evidence type="ECO:0000256" key="6">
    <source>
        <dbReference type="PROSITE-ProRule" id="PRU00914"/>
    </source>
</evidence>
<dbReference type="STRING" id="554055.A0A2P6V280"/>
<protein>
    <submittedName>
        <fullName evidence="9">Gamma-tocopherol methyltransferase isoform B</fullName>
    </submittedName>
</protein>
<keyword evidence="7" id="KW-0472">Membrane</keyword>
<evidence type="ECO:0000256" key="5">
    <source>
        <dbReference type="ARBA" id="ARBA00022691"/>
    </source>
</evidence>
<dbReference type="PROSITE" id="PS51581">
    <property type="entry name" value="SAM_GTMT"/>
    <property type="match status" value="1"/>
</dbReference>
<evidence type="ECO:0000256" key="3">
    <source>
        <dbReference type="ARBA" id="ARBA00022603"/>
    </source>
</evidence>
<dbReference type="PANTHER" id="PTHR44068">
    <property type="entry name" value="ZGC:194242"/>
    <property type="match status" value="1"/>
</dbReference>
<keyword evidence="2" id="KW-0017">Alkaloid metabolism</keyword>
<dbReference type="OrthoDB" id="8300214at2759"/>
<dbReference type="EMBL" id="LHPF02000040">
    <property type="protein sequence ID" value="PSC68196.1"/>
    <property type="molecule type" value="Genomic_DNA"/>
</dbReference>
<dbReference type="InterPro" id="IPR050447">
    <property type="entry name" value="Erg6_SMT_methyltransf"/>
</dbReference>
<comment type="caution">
    <text evidence="9">The sequence shown here is derived from an EMBL/GenBank/DDBJ whole genome shotgun (WGS) entry which is preliminary data.</text>
</comment>
<evidence type="ECO:0000259" key="8">
    <source>
        <dbReference type="Pfam" id="PF08241"/>
    </source>
</evidence>
<dbReference type="Gene3D" id="3.40.50.150">
    <property type="entry name" value="Vaccinia Virus protein VP39"/>
    <property type="match status" value="1"/>
</dbReference>